<dbReference type="InterPro" id="IPR014757">
    <property type="entry name" value="Tscrpt_reg_IclR_C"/>
</dbReference>
<reference evidence="8" key="1">
    <citation type="submission" date="2020-02" db="EMBL/GenBank/DDBJ databases">
        <title>Streptomyces sp. ASO4wet.</title>
        <authorList>
            <person name="Risdian C."/>
            <person name="Landwehr W."/>
            <person name="Schupp P."/>
            <person name="Wink J."/>
        </authorList>
    </citation>
    <scope>NUCLEOTIDE SEQUENCE [LARGE SCALE GENOMIC DNA]</scope>
    <source>
        <strain evidence="8">ASO4wet</strain>
    </source>
</reference>
<dbReference type="InterPro" id="IPR050707">
    <property type="entry name" value="HTH_MetabolicPath_Reg"/>
</dbReference>
<dbReference type="GO" id="GO:0003700">
    <property type="term" value="F:DNA-binding transcription factor activity"/>
    <property type="evidence" value="ECO:0007669"/>
    <property type="project" value="TreeGrafter"/>
</dbReference>
<evidence type="ECO:0000313" key="7">
    <source>
        <dbReference type="EMBL" id="QPP05481.1"/>
    </source>
</evidence>
<dbReference type="RefSeq" id="WP_197348991.1">
    <property type="nucleotide sequence ID" value="NZ_CP048882.1"/>
</dbReference>
<name>A0A7T1T327_9ACTN</name>
<dbReference type="SUPFAM" id="SSF55781">
    <property type="entry name" value="GAF domain-like"/>
    <property type="match status" value="1"/>
</dbReference>
<evidence type="ECO:0000256" key="3">
    <source>
        <dbReference type="ARBA" id="ARBA00023163"/>
    </source>
</evidence>
<dbReference type="InterPro" id="IPR005471">
    <property type="entry name" value="Tscrpt_reg_IclR_N"/>
</dbReference>
<feature type="region of interest" description="Disordered" evidence="4">
    <location>
        <begin position="1"/>
        <end position="32"/>
    </location>
</feature>
<dbReference type="PANTHER" id="PTHR30136">
    <property type="entry name" value="HELIX-TURN-HELIX TRANSCRIPTIONAL REGULATOR, ICLR FAMILY"/>
    <property type="match status" value="1"/>
</dbReference>
<evidence type="ECO:0000259" key="6">
    <source>
        <dbReference type="PROSITE" id="PS51078"/>
    </source>
</evidence>
<evidence type="ECO:0000256" key="4">
    <source>
        <dbReference type="SAM" id="MobiDB-lite"/>
    </source>
</evidence>
<dbReference type="InterPro" id="IPR036388">
    <property type="entry name" value="WH-like_DNA-bd_sf"/>
</dbReference>
<feature type="compositionally biased region" description="Low complexity" evidence="4">
    <location>
        <begin position="1"/>
        <end position="18"/>
    </location>
</feature>
<keyword evidence="2" id="KW-0238">DNA-binding</keyword>
<proteinExistence type="predicted"/>
<dbReference type="PANTHER" id="PTHR30136:SF24">
    <property type="entry name" value="HTH-TYPE TRANSCRIPTIONAL REPRESSOR ALLR"/>
    <property type="match status" value="1"/>
</dbReference>
<dbReference type="InterPro" id="IPR036390">
    <property type="entry name" value="WH_DNA-bd_sf"/>
</dbReference>
<gene>
    <name evidence="7" type="ORF">G4Z16_02700</name>
</gene>
<dbReference type="Pfam" id="PF09339">
    <property type="entry name" value="HTH_IclR"/>
    <property type="match status" value="1"/>
</dbReference>
<evidence type="ECO:0000256" key="1">
    <source>
        <dbReference type="ARBA" id="ARBA00023015"/>
    </source>
</evidence>
<dbReference type="GO" id="GO:0003677">
    <property type="term" value="F:DNA binding"/>
    <property type="evidence" value="ECO:0007669"/>
    <property type="project" value="UniProtKB-KW"/>
</dbReference>
<dbReference type="EMBL" id="CP048882">
    <property type="protein sequence ID" value="QPP05481.1"/>
    <property type="molecule type" value="Genomic_DNA"/>
</dbReference>
<keyword evidence="3" id="KW-0804">Transcription</keyword>
<dbReference type="PROSITE" id="PS51077">
    <property type="entry name" value="HTH_ICLR"/>
    <property type="match status" value="1"/>
</dbReference>
<evidence type="ECO:0000256" key="2">
    <source>
        <dbReference type="ARBA" id="ARBA00023125"/>
    </source>
</evidence>
<evidence type="ECO:0000313" key="8">
    <source>
        <dbReference type="Proteomes" id="UP000595046"/>
    </source>
</evidence>
<dbReference type="SMART" id="SM00346">
    <property type="entry name" value="HTH_ICLR"/>
    <property type="match status" value="1"/>
</dbReference>
<evidence type="ECO:0000259" key="5">
    <source>
        <dbReference type="PROSITE" id="PS51077"/>
    </source>
</evidence>
<dbReference type="GO" id="GO:0045892">
    <property type="term" value="P:negative regulation of DNA-templated transcription"/>
    <property type="evidence" value="ECO:0007669"/>
    <property type="project" value="TreeGrafter"/>
</dbReference>
<dbReference type="AlphaFoldDB" id="A0A7T1T327"/>
<sequence length="276" mass="28749">MTSADPASSKSPSSAGKSPGTGAGGESTAGDGAAPRRLLRLIDALCSSQAPVPLAGLAASAALSKPTAHRLLRVLTEEGWAVAHEGGSYSIGPAVRALGAAIAGSGSGDSIERVLVELQKEVRQTVHVGVRSGDRIIYTHKVEGDQPFAMASRVGMYQPLHSTAIGKCILSALDDEAVDGLVERAGLERRTDATITTRAALKKELAHVREEGYALDEEENEANVRCIAVPLRASEHQVIGAVSISTVTFVVSRDEVLALRSALAQTAARLEPLFGR</sequence>
<dbReference type="Proteomes" id="UP000595046">
    <property type="component" value="Chromosome"/>
</dbReference>
<dbReference type="KEGG" id="sbat:G4Z16_02700"/>
<keyword evidence="8" id="KW-1185">Reference proteome</keyword>
<dbReference type="SUPFAM" id="SSF46785">
    <property type="entry name" value="Winged helix' DNA-binding domain"/>
    <property type="match status" value="1"/>
</dbReference>
<feature type="domain" description="IclR-ED" evidence="6">
    <location>
        <begin position="94"/>
        <end position="276"/>
    </location>
</feature>
<dbReference type="Gene3D" id="3.30.450.40">
    <property type="match status" value="1"/>
</dbReference>
<feature type="domain" description="HTH iclR-type" evidence="5">
    <location>
        <begin position="32"/>
        <end position="93"/>
    </location>
</feature>
<dbReference type="Gene3D" id="1.10.10.10">
    <property type="entry name" value="Winged helix-like DNA-binding domain superfamily/Winged helix DNA-binding domain"/>
    <property type="match status" value="1"/>
</dbReference>
<keyword evidence="1" id="KW-0805">Transcription regulation</keyword>
<dbReference type="PROSITE" id="PS51078">
    <property type="entry name" value="ICLR_ED"/>
    <property type="match status" value="1"/>
</dbReference>
<accession>A0A7T1T327</accession>
<dbReference type="Pfam" id="PF01614">
    <property type="entry name" value="IclR_C"/>
    <property type="match status" value="1"/>
</dbReference>
<organism evidence="7 8">
    <name type="scientific">Streptomyces bathyalis</name>
    <dbReference type="NCBI Taxonomy" id="2710756"/>
    <lineage>
        <taxon>Bacteria</taxon>
        <taxon>Bacillati</taxon>
        <taxon>Actinomycetota</taxon>
        <taxon>Actinomycetes</taxon>
        <taxon>Kitasatosporales</taxon>
        <taxon>Streptomycetaceae</taxon>
        <taxon>Streptomyces</taxon>
    </lineage>
</organism>
<protein>
    <submittedName>
        <fullName evidence="7">IclR family transcriptional regulator</fullName>
    </submittedName>
</protein>
<dbReference type="InterPro" id="IPR029016">
    <property type="entry name" value="GAF-like_dom_sf"/>
</dbReference>